<keyword evidence="5" id="KW-0571">Peptide transport</keyword>
<dbReference type="InterPro" id="IPR025966">
    <property type="entry name" value="OppC_N"/>
</dbReference>
<dbReference type="GO" id="GO:0005886">
    <property type="term" value="C:plasma membrane"/>
    <property type="evidence" value="ECO:0007669"/>
    <property type="project" value="UniProtKB-SubCell"/>
</dbReference>
<feature type="domain" description="ABC transmembrane type-1" evidence="10">
    <location>
        <begin position="74"/>
        <end position="262"/>
    </location>
</feature>
<feature type="transmembrane region" description="Helical" evidence="9">
    <location>
        <begin position="239"/>
        <end position="261"/>
    </location>
</feature>
<evidence type="ECO:0000256" key="6">
    <source>
        <dbReference type="ARBA" id="ARBA00022927"/>
    </source>
</evidence>
<dbReference type="GO" id="GO:0055085">
    <property type="term" value="P:transmembrane transport"/>
    <property type="evidence" value="ECO:0007669"/>
    <property type="project" value="InterPro"/>
</dbReference>
<dbReference type="Pfam" id="PF12911">
    <property type="entry name" value="OppC_N"/>
    <property type="match status" value="1"/>
</dbReference>
<dbReference type="Pfam" id="PF00528">
    <property type="entry name" value="BPD_transp_1"/>
    <property type="match status" value="1"/>
</dbReference>
<evidence type="ECO:0000256" key="7">
    <source>
        <dbReference type="ARBA" id="ARBA00022989"/>
    </source>
</evidence>
<dbReference type="Gene3D" id="1.10.3720.10">
    <property type="entry name" value="MetI-like"/>
    <property type="match status" value="1"/>
</dbReference>
<sequence>MNDSIRTFLRQPSGLLGLAILFLVCLAAALAPILYPGSPWDMVGAPLQPPGTAGSLLGTDTMGRDIASGILHGASVSLMIGIASTIAALAVGVTLGAIAGYAGGMVDRLIVRFIEIFQTIPNFVLAILLVAILTPSISTIILAIGLVSWPPLARLTRVQVQSIAAREFVQAARCQGLGSMSILLRHVIPNAISPIIVTGSMTVASAILIEAALSFMGLGDPNYMSWGYMIGAGRTVIRMAWWASLFPGLAILLTAVAINLIGEALNDALNPRISRS</sequence>
<name>A0A561R7Y0_9HYPH</name>
<evidence type="ECO:0000256" key="1">
    <source>
        <dbReference type="ARBA" id="ARBA00004651"/>
    </source>
</evidence>
<reference evidence="11 12" key="1">
    <citation type="submission" date="2019-06" db="EMBL/GenBank/DDBJ databases">
        <title>Sorghum-associated microbial communities from plants grown in Nebraska, USA.</title>
        <authorList>
            <person name="Schachtman D."/>
        </authorList>
    </citation>
    <scope>NUCLEOTIDE SEQUENCE [LARGE SCALE GENOMIC DNA]</scope>
    <source>
        <strain evidence="11 12">1225</strain>
    </source>
</reference>
<accession>A0A561R7Y0</accession>
<dbReference type="AlphaFoldDB" id="A0A561R7Y0"/>
<keyword evidence="3" id="KW-1003">Cell membrane</keyword>
<evidence type="ECO:0000256" key="8">
    <source>
        <dbReference type="ARBA" id="ARBA00023136"/>
    </source>
</evidence>
<evidence type="ECO:0000256" key="2">
    <source>
        <dbReference type="ARBA" id="ARBA00022448"/>
    </source>
</evidence>
<organism evidence="11 12">
    <name type="scientific">Neorhizobium alkalisoli</name>
    <dbReference type="NCBI Taxonomy" id="528178"/>
    <lineage>
        <taxon>Bacteria</taxon>
        <taxon>Pseudomonadati</taxon>
        <taxon>Pseudomonadota</taxon>
        <taxon>Alphaproteobacteria</taxon>
        <taxon>Hyphomicrobiales</taxon>
        <taxon>Rhizobiaceae</taxon>
        <taxon>Rhizobium/Agrobacterium group</taxon>
        <taxon>Neorhizobium</taxon>
    </lineage>
</organism>
<protein>
    <submittedName>
        <fullName evidence="11">Peptide/nickel transport system permease protein</fullName>
    </submittedName>
</protein>
<dbReference type="GO" id="GO:0015833">
    <property type="term" value="P:peptide transport"/>
    <property type="evidence" value="ECO:0007669"/>
    <property type="project" value="UniProtKB-KW"/>
</dbReference>
<keyword evidence="6" id="KW-0653">Protein transport</keyword>
<evidence type="ECO:0000256" key="5">
    <source>
        <dbReference type="ARBA" id="ARBA00022856"/>
    </source>
</evidence>
<dbReference type="RefSeq" id="WP_145632061.1">
    <property type="nucleotide sequence ID" value="NZ_VIWP01000001.1"/>
</dbReference>
<keyword evidence="12" id="KW-1185">Reference proteome</keyword>
<feature type="transmembrane region" description="Helical" evidence="9">
    <location>
        <begin position="12"/>
        <end position="35"/>
    </location>
</feature>
<dbReference type="InterPro" id="IPR000515">
    <property type="entry name" value="MetI-like"/>
</dbReference>
<dbReference type="PROSITE" id="PS50928">
    <property type="entry name" value="ABC_TM1"/>
    <property type="match status" value="1"/>
</dbReference>
<keyword evidence="8 9" id="KW-0472">Membrane</keyword>
<comment type="subcellular location">
    <subcellularLocation>
        <location evidence="1 9">Cell membrane</location>
        <topology evidence="1 9">Multi-pass membrane protein</topology>
    </subcellularLocation>
</comment>
<dbReference type="PANTHER" id="PTHR43386">
    <property type="entry name" value="OLIGOPEPTIDE TRANSPORT SYSTEM PERMEASE PROTEIN APPC"/>
    <property type="match status" value="1"/>
</dbReference>
<evidence type="ECO:0000313" key="11">
    <source>
        <dbReference type="EMBL" id="TWF58705.1"/>
    </source>
</evidence>
<feature type="transmembrane region" description="Helical" evidence="9">
    <location>
        <begin position="78"/>
        <end position="102"/>
    </location>
</feature>
<dbReference type="Proteomes" id="UP000320653">
    <property type="component" value="Unassembled WGS sequence"/>
</dbReference>
<dbReference type="InterPro" id="IPR035906">
    <property type="entry name" value="MetI-like_sf"/>
</dbReference>
<evidence type="ECO:0000256" key="9">
    <source>
        <dbReference type="RuleBase" id="RU363032"/>
    </source>
</evidence>
<dbReference type="SUPFAM" id="SSF161098">
    <property type="entry name" value="MetI-like"/>
    <property type="match status" value="1"/>
</dbReference>
<comment type="caution">
    <text evidence="11">The sequence shown here is derived from an EMBL/GenBank/DDBJ whole genome shotgun (WGS) entry which is preliminary data.</text>
</comment>
<comment type="similarity">
    <text evidence="9">Belongs to the binding-protein-dependent transport system permease family.</text>
</comment>
<evidence type="ECO:0000313" key="12">
    <source>
        <dbReference type="Proteomes" id="UP000320653"/>
    </source>
</evidence>
<keyword evidence="7 9" id="KW-1133">Transmembrane helix</keyword>
<dbReference type="CDD" id="cd06261">
    <property type="entry name" value="TM_PBP2"/>
    <property type="match status" value="1"/>
</dbReference>
<feature type="transmembrane region" description="Helical" evidence="9">
    <location>
        <begin position="191"/>
        <end position="218"/>
    </location>
</feature>
<proteinExistence type="inferred from homology"/>
<evidence type="ECO:0000256" key="4">
    <source>
        <dbReference type="ARBA" id="ARBA00022692"/>
    </source>
</evidence>
<dbReference type="EMBL" id="VIWP01000001">
    <property type="protein sequence ID" value="TWF58705.1"/>
    <property type="molecule type" value="Genomic_DNA"/>
</dbReference>
<dbReference type="PANTHER" id="PTHR43386:SF1">
    <property type="entry name" value="D,D-DIPEPTIDE TRANSPORT SYSTEM PERMEASE PROTEIN DDPC-RELATED"/>
    <property type="match status" value="1"/>
</dbReference>
<dbReference type="InterPro" id="IPR050366">
    <property type="entry name" value="BP-dependent_transpt_permease"/>
</dbReference>
<keyword evidence="4 9" id="KW-0812">Transmembrane</keyword>
<keyword evidence="2 9" id="KW-0813">Transport</keyword>
<evidence type="ECO:0000259" key="10">
    <source>
        <dbReference type="PROSITE" id="PS50928"/>
    </source>
</evidence>
<gene>
    <name evidence="11" type="ORF">FHW37_101509</name>
</gene>
<evidence type="ECO:0000256" key="3">
    <source>
        <dbReference type="ARBA" id="ARBA00022475"/>
    </source>
</evidence>
<feature type="transmembrane region" description="Helical" evidence="9">
    <location>
        <begin position="123"/>
        <end position="149"/>
    </location>
</feature>
<dbReference type="GO" id="GO:0015031">
    <property type="term" value="P:protein transport"/>
    <property type="evidence" value="ECO:0007669"/>
    <property type="project" value="UniProtKB-KW"/>
</dbReference>
<dbReference type="OrthoDB" id="9766870at2"/>